<evidence type="ECO:0000313" key="2">
    <source>
        <dbReference type="EMBL" id="SEP88376.1"/>
    </source>
</evidence>
<reference evidence="3" key="1">
    <citation type="submission" date="2016-10" db="EMBL/GenBank/DDBJ databases">
        <authorList>
            <person name="Varghese N."/>
            <person name="Submissions S."/>
        </authorList>
    </citation>
    <scope>NUCLEOTIDE SEQUENCE [LARGE SCALE GENOMIC DNA]</scope>
    <source>
        <strain evidence="3">DSM 24740</strain>
    </source>
</reference>
<evidence type="ECO:0008006" key="4">
    <source>
        <dbReference type="Google" id="ProtNLM"/>
    </source>
</evidence>
<feature type="signal peptide" evidence="1">
    <location>
        <begin position="1"/>
        <end position="21"/>
    </location>
</feature>
<proteinExistence type="predicted"/>
<dbReference type="RefSeq" id="WP_139211752.1">
    <property type="nucleotide sequence ID" value="NZ_FOFB01000003.1"/>
</dbReference>
<dbReference type="STRING" id="478744.SAMN05444359_103131"/>
<dbReference type="EMBL" id="FOFB01000003">
    <property type="protein sequence ID" value="SEP88376.1"/>
    <property type="molecule type" value="Genomic_DNA"/>
</dbReference>
<gene>
    <name evidence="2" type="ORF">SAMN05444359_103131</name>
</gene>
<feature type="chain" id="PRO_5011697860" description="DUF4249 domain-containing protein" evidence="1">
    <location>
        <begin position="22"/>
        <end position="375"/>
    </location>
</feature>
<keyword evidence="3" id="KW-1185">Reference proteome</keyword>
<dbReference type="Proteomes" id="UP000199021">
    <property type="component" value="Unassembled WGS sequence"/>
</dbReference>
<sequence>MRVKLLLPGLPLLLILMWACADQIDPVYQFEDGFYLVEGRIANQDGYGKVSVSLSELVDGVYRLNRLEGARVSTVDDQGQTVEWEANAGTIDYYPPENFTGVPGRSYHIRVETPDGKILESSPETMPEPVPIADFRISFEQEAYFDVVRDAFIPAFRLLIDADDPAGRDNFYQWSRRTFQLVDVCQSCYFQRYRNGQCESHRSARFAERWDYLCEGQCWGVSNPLDFQLFSDQFSQGLPIRDLLVGYEDFDRPNGGLLIEVSQLQLSRENYEYNSLLKQLTTESGGLNAAIPSALVGNMRELGAGEELTVLGYFGAVSVAAERRFIDRATVDGVSLPFDRDIRLEPAPDCVMDCPPLAPCSGPRWTSTEPEGWEE</sequence>
<accession>A0A1H9BHC5</accession>
<protein>
    <recommendedName>
        <fullName evidence="4">DUF4249 domain-containing protein</fullName>
    </recommendedName>
</protein>
<dbReference type="AlphaFoldDB" id="A0A1H9BHC5"/>
<organism evidence="2 3">
    <name type="scientific">Neolewinella agarilytica</name>
    <dbReference type="NCBI Taxonomy" id="478744"/>
    <lineage>
        <taxon>Bacteria</taxon>
        <taxon>Pseudomonadati</taxon>
        <taxon>Bacteroidota</taxon>
        <taxon>Saprospiria</taxon>
        <taxon>Saprospirales</taxon>
        <taxon>Lewinellaceae</taxon>
        <taxon>Neolewinella</taxon>
    </lineage>
</organism>
<evidence type="ECO:0000313" key="3">
    <source>
        <dbReference type="Proteomes" id="UP000199021"/>
    </source>
</evidence>
<dbReference type="InParanoid" id="A0A1H9BHC5"/>
<keyword evidence="1" id="KW-0732">Signal</keyword>
<dbReference type="InterPro" id="IPR025345">
    <property type="entry name" value="DUF4249"/>
</dbReference>
<dbReference type="OrthoDB" id="922982at2"/>
<name>A0A1H9BHC5_9BACT</name>
<dbReference type="Pfam" id="PF14054">
    <property type="entry name" value="DUF4249"/>
    <property type="match status" value="1"/>
</dbReference>
<evidence type="ECO:0000256" key="1">
    <source>
        <dbReference type="SAM" id="SignalP"/>
    </source>
</evidence>